<dbReference type="RefSeq" id="WP_109685660.1">
    <property type="nucleotide sequence ID" value="NZ_QGGL01000001.1"/>
</dbReference>
<keyword evidence="1" id="KW-0479">Metal-binding</keyword>
<dbReference type="Pfam" id="PF04434">
    <property type="entry name" value="SWIM"/>
    <property type="match status" value="1"/>
</dbReference>
<name>A0A316DG53_9BACL</name>
<feature type="domain" description="SWIM-type" evidence="2">
    <location>
        <begin position="53"/>
        <end position="86"/>
    </location>
</feature>
<dbReference type="InterPro" id="IPR007527">
    <property type="entry name" value="Znf_SWIM"/>
</dbReference>
<evidence type="ECO:0000259" key="2">
    <source>
        <dbReference type="PROSITE" id="PS50966"/>
    </source>
</evidence>
<proteinExistence type="predicted"/>
<evidence type="ECO:0000313" key="4">
    <source>
        <dbReference type="Proteomes" id="UP000245634"/>
    </source>
</evidence>
<gene>
    <name evidence="3" type="ORF">C7459_101378</name>
</gene>
<dbReference type="Proteomes" id="UP000245634">
    <property type="component" value="Unassembled WGS sequence"/>
</dbReference>
<reference evidence="3 4" key="1">
    <citation type="submission" date="2018-05" db="EMBL/GenBank/DDBJ databases">
        <title>Genomic Encyclopedia of Type Strains, Phase IV (KMG-IV): sequencing the most valuable type-strain genomes for metagenomic binning, comparative biology and taxonomic classification.</title>
        <authorList>
            <person name="Goeker M."/>
        </authorList>
    </citation>
    <scope>NUCLEOTIDE SEQUENCE [LARGE SCALE GENOMIC DNA]</scope>
    <source>
        <strain evidence="3 4">DSM 18773</strain>
    </source>
</reference>
<accession>A0A316DG53</accession>
<dbReference type="EMBL" id="QGGL01000001">
    <property type="protein sequence ID" value="PWK16512.1"/>
    <property type="molecule type" value="Genomic_DNA"/>
</dbReference>
<dbReference type="PROSITE" id="PS50966">
    <property type="entry name" value="ZF_SWIM"/>
    <property type="match status" value="1"/>
</dbReference>
<protein>
    <submittedName>
        <fullName evidence="3">SWIM zinc finger protein</fullName>
    </submittedName>
</protein>
<evidence type="ECO:0000256" key="1">
    <source>
        <dbReference type="PROSITE-ProRule" id="PRU00325"/>
    </source>
</evidence>
<dbReference type="OrthoDB" id="7593573at2"/>
<evidence type="ECO:0000313" key="3">
    <source>
        <dbReference type="EMBL" id="PWK16512.1"/>
    </source>
</evidence>
<keyword evidence="1" id="KW-0862">Zinc</keyword>
<organism evidence="3 4">
    <name type="scientific">Tumebacillus permanentifrigoris</name>
    <dbReference type="NCBI Taxonomy" id="378543"/>
    <lineage>
        <taxon>Bacteria</taxon>
        <taxon>Bacillati</taxon>
        <taxon>Bacillota</taxon>
        <taxon>Bacilli</taxon>
        <taxon>Bacillales</taxon>
        <taxon>Alicyclobacillaceae</taxon>
        <taxon>Tumebacillus</taxon>
    </lineage>
</organism>
<dbReference type="AlphaFoldDB" id="A0A316DG53"/>
<keyword evidence="4" id="KW-1185">Reference proteome</keyword>
<sequence>MISLDHVDFTRIHASFPEMILKRGWNYYLDRVVSDLTFENATLRAIVGERARYRVEIELQDFPASTCTCHDGDYCKHMAAVLFEALDQGGRSPTELLRPLAKKQPAHFPKESDSVADWPPFFASVIKMPAYNGPYTLDTYVNNGKATLLPLSQGWDLAKKSLYRLHVWLYLMQGVDEIHEQAKGRYLHYDKRWMLEIQQLLENLNQPRIQEKYEPDLLSTIEYLSQHAFPAHDTITDWSAIYGSVWAHLLAHEPWLQAERHRVQAELEQELGFTTAPPEPIRKKSLHQALLHLEIIMGDDRHAMELADAITPALQPSWFFPYLRSFGAQERWSRLTEWLNWMQPKMQSLPPIEQVSYLSFWRQLYERGELAGQAWEQILVDLLPNSFTEYARTLLEHEQYQGWVDLHLFYEVELTALKSEDVKKVEAANLAYMFPLYHQAAERYILEKNRPSYKRSVRYLKKLKTRYKKLKDQLRWDRYIETLSNKYKRYRAFQEELRKGKLIP</sequence>
<comment type="caution">
    <text evidence="3">The sequence shown here is derived from an EMBL/GenBank/DDBJ whole genome shotgun (WGS) entry which is preliminary data.</text>
</comment>
<dbReference type="GO" id="GO:0008270">
    <property type="term" value="F:zinc ion binding"/>
    <property type="evidence" value="ECO:0007669"/>
    <property type="project" value="UniProtKB-KW"/>
</dbReference>
<keyword evidence="1" id="KW-0863">Zinc-finger</keyword>